<dbReference type="NCBIfam" id="TIGR00419">
    <property type="entry name" value="tim"/>
    <property type="match status" value="1"/>
</dbReference>
<comment type="pathway">
    <text evidence="9 10">Carbohydrate biosynthesis; gluconeogenesis.</text>
</comment>
<name>A0A9E2BHF1_PSYF1</name>
<accession>A0A9E2BHF1</accession>
<feature type="binding site" evidence="9">
    <location>
        <begin position="235"/>
        <end position="236"/>
    </location>
    <ligand>
        <name>substrate</name>
    </ligand>
</feature>
<feature type="binding site" evidence="9">
    <location>
        <position position="175"/>
    </location>
    <ligand>
        <name>substrate</name>
    </ligand>
</feature>
<gene>
    <name evidence="9 11" type="primary">tpiA</name>
    <name evidence="11" type="ORF">DDT42_00022</name>
</gene>
<keyword evidence="5 9" id="KW-0312">Gluconeogenesis</keyword>
<dbReference type="Proteomes" id="UP000811545">
    <property type="component" value="Unassembled WGS sequence"/>
</dbReference>
<evidence type="ECO:0000256" key="10">
    <source>
        <dbReference type="RuleBase" id="RU363013"/>
    </source>
</evidence>
<dbReference type="InterPro" id="IPR000652">
    <property type="entry name" value="Triosephosphate_isomerase"/>
</dbReference>
<dbReference type="InterPro" id="IPR035990">
    <property type="entry name" value="TIM_sf"/>
</dbReference>
<organism evidence="11 12">
    <name type="scientific">Psychracetigena formicireducens</name>
    <dbReference type="NCBI Taxonomy" id="2986056"/>
    <lineage>
        <taxon>Bacteria</taxon>
        <taxon>Bacillati</taxon>
        <taxon>Candidatus Lithacetigenota</taxon>
        <taxon>Candidatus Psychracetigena</taxon>
    </lineage>
</organism>
<comment type="function">
    <text evidence="9">Involved in the gluconeogenesis. Catalyzes stereospecifically the conversion of dihydroxyacetone phosphate (DHAP) to D-glyceraldehyde-3-phosphate (G3P).</text>
</comment>
<dbReference type="InterPro" id="IPR022896">
    <property type="entry name" value="TrioseP_Isoase_bac/euk"/>
</dbReference>
<evidence type="ECO:0000256" key="7">
    <source>
        <dbReference type="ARBA" id="ARBA00023152"/>
    </source>
</evidence>
<dbReference type="GO" id="GO:0046166">
    <property type="term" value="P:glyceraldehyde-3-phosphate biosynthetic process"/>
    <property type="evidence" value="ECO:0007669"/>
    <property type="project" value="TreeGrafter"/>
</dbReference>
<comment type="catalytic activity">
    <reaction evidence="9 10">
        <text>D-glyceraldehyde 3-phosphate = dihydroxyacetone phosphate</text>
        <dbReference type="Rhea" id="RHEA:18585"/>
        <dbReference type="ChEBI" id="CHEBI:57642"/>
        <dbReference type="ChEBI" id="CHEBI:59776"/>
        <dbReference type="EC" id="5.3.1.1"/>
    </reaction>
</comment>
<evidence type="ECO:0000256" key="1">
    <source>
        <dbReference type="ARBA" id="ARBA00004680"/>
    </source>
</evidence>
<dbReference type="PANTHER" id="PTHR21139">
    <property type="entry name" value="TRIOSEPHOSPHATE ISOMERASE"/>
    <property type="match status" value="1"/>
</dbReference>
<dbReference type="EMBL" id="QLTW01000001">
    <property type="protein sequence ID" value="MBT9144190.1"/>
    <property type="molecule type" value="Genomic_DNA"/>
</dbReference>
<dbReference type="GO" id="GO:0019563">
    <property type="term" value="P:glycerol catabolic process"/>
    <property type="evidence" value="ECO:0007669"/>
    <property type="project" value="TreeGrafter"/>
</dbReference>
<dbReference type="PROSITE" id="PS51440">
    <property type="entry name" value="TIM_2"/>
    <property type="match status" value="1"/>
</dbReference>
<feature type="binding site" evidence="9">
    <location>
        <begin position="10"/>
        <end position="12"/>
    </location>
    <ligand>
        <name>substrate</name>
    </ligand>
</feature>
<dbReference type="GO" id="GO:0006096">
    <property type="term" value="P:glycolytic process"/>
    <property type="evidence" value="ECO:0007669"/>
    <property type="project" value="UniProtKB-UniRule"/>
</dbReference>
<dbReference type="SUPFAM" id="SSF51351">
    <property type="entry name" value="Triosephosphate isomerase (TIM)"/>
    <property type="match status" value="1"/>
</dbReference>
<dbReference type="EC" id="5.3.1.1" evidence="3 9"/>
<keyword evidence="6 9" id="KW-0963">Cytoplasm</keyword>
<comment type="pathway">
    <text evidence="1 9 10">Carbohydrate degradation; glycolysis; D-glyceraldehyde 3-phosphate from glycerone phosphate: step 1/1.</text>
</comment>
<evidence type="ECO:0000313" key="11">
    <source>
        <dbReference type="EMBL" id="MBT9144190.1"/>
    </source>
</evidence>
<dbReference type="GO" id="GO:0004807">
    <property type="term" value="F:triose-phosphate isomerase activity"/>
    <property type="evidence" value="ECO:0007669"/>
    <property type="project" value="UniProtKB-UniRule"/>
</dbReference>
<dbReference type="AlphaFoldDB" id="A0A9E2BHF1"/>
<evidence type="ECO:0000256" key="6">
    <source>
        <dbReference type="ARBA" id="ARBA00022490"/>
    </source>
</evidence>
<evidence type="ECO:0000313" key="12">
    <source>
        <dbReference type="Proteomes" id="UP000811545"/>
    </source>
</evidence>
<dbReference type="Pfam" id="PF00121">
    <property type="entry name" value="TIM"/>
    <property type="match status" value="1"/>
</dbReference>
<dbReference type="PROSITE" id="PS00171">
    <property type="entry name" value="TIM_1"/>
    <property type="match status" value="1"/>
</dbReference>
<dbReference type="InterPro" id="IPR020861">
    <property type="entry name" value="Triosephosphate_isomerase_AS"/>
</dbReference>
<dbReference type="GO" id="GO:0005829">
    <property type="term" value="C:cytosol"/>
    <property type="evidence" value="ECO:0007669"/>
    <property type="project" value="TreeGrafter"/>
</dbReference>
<dbReference type="Gene3D" id="3.20.20.70">
    <property type="entry name" value="Aldolase class I"/>
    <property type="match status" value="1"/>
</dbReference>
<evidence type="ECO:0000256" key="4">
    <source>
        <dbReference type="ARBA" id="ARBA00019397"/>
    </source>
</evidence>
<evidence type="ECO:0000256" key="2">
    <source>
        <dbReference type="ARBA" id="ARBA00007422"/>
    </source>
</evidence>
<reference evidence="11 12" key="1">
    <citation type="journal article" date="2021" name="bioRxiv">
        <title>Unique metabolic strategies in Hadean analogues reveal hints for primordial physiology.</title>
        <authorList>
            <person name="Nobu M.K."/>
            <person name="Nakai R."/>
            <person name="Tamazawa S."/>
            <person name="Mori H."/>
            <person name="Toyoda A."/>
            <person name="Ijiri A."/>
            <person name="Suzuki S."/>
            <person name="Kurokawa K."/>
            <person name="Kamagata Y."/>
            <person name="Tamaki H."/>
        </authorList>
    </citation>
    <scope>NUCLEOTIDE SEQUENCE [LARGE SCALE GENOMIC DNA]</scope>
    <source>
        <strain evidence="11">BS525</strain>
    </source>
</reference>
<dbReference type="GO" id="GO:0006094">
    <property type="term" value="P:gluconeogenesis"/>
    <property type="evidence" value="ECO:0007669"/>
    <property type="project" value="UniProtKB-UniRule"/>
</dbReference>
<keyword evidence="7 9" id="KW-0324">Glycolysis</keyword>
<dbReference type="FunFam" id="3.20.20.70:FF:000016">
    <property type="entry name" value="Triosephosphate isomerase"/>
    <property type="match status" value="1"/>
</dbReference>
<dbReference type="PANTHER" id="PTHR21139:SF42">
    <property type="entry name" value="TRIOSEPHOSPHATE ISOMERASE"/>
    <property type="match status" value="1"/>
</dbReference>
<protein>
    <recommendedName>
        <fullName evidence="4 9">Triosephosphate isomerase</fullName>
        <shortName evidence="9">TIM</shortName>
        <shortName evidence="9">TPI</shortName>
        <ecNumber evidence="3 9">5.3.1.1</ecNumber>
    </recommendedName>
    <alternativeName>
        <fullName evidence="9">Triose-phosphate isomerase</fullName>
    </alternativeName>
</protein>
<dbReference type="HAMAP" id="MF_00147_B">
    <property type="entry name" value="TIM_B"/>
    <property type="match status" value="1"/>
</dbReference>
<sequence>MANNLLFIANWKMNMVYADLISYFNIFLPLFKQTKPINDVVFLPPSTLLFSIKVILEGTDIKWGAQNIYFENQGAFTGEISALMIKDTGSTYVLIGHSERRKYFKESSPIIANKLHKAFSENIIPIVCVGETQEERASGKTFSVLTNQIKPIIKTCQNFINKEIVVAYEPVWAIGTGVNATIEEIKESHSFILSQFLKQSWIDGRNIKIVYGGSVDSKNTPAILSLDVVSGCLVGGASLKPEEFIKIVNTVRS</sequence>
<comment type="subcellular location">
    <subcellularLocation>
        <location evidence="9 10">Cytoplasm</location>
    </subcellularLocation>
</comment>
<comment type="subunit">
    <text evidence="9 10">Homodimer.</text>
</comment>
<dbReference type="InterPro" id="IPR013785">
    <property type="entry name" value="Aldolase_TIM"/>
</dbReference>
<comment type="caution">
    <text evidence="11">The sequence shown here is derived from an EMBL/GenBank/DDBJ whole genome shotgun (WGS) entry which is preliminary data.</text>
</comment>
<dbReference type="CDD" id="cd00311">
    <property type="entry name" value="TIM"/>
    <property type="match status" value="1"/>
</dbReference>
<keyword evidence="8 9" id="KW-0413">Isomerase</keyword>
<evidence type="ECO:0000256" key="5">
    <source>
        <dbReference type="ARBA" id="ARBA00022432"/>
    </source>
</evidence>
<evidence type="ECO:0000256" key="8">
    <source>
        <dbReference type="ARBA" id="ARBA00023235"/>
    </source>
</evidence>
<comment type="similarity">
    <text evidence="2 9 10">Belongs to the triosephosphate isomerase family.</text>
</comment>
<evidence type="ECO:0000256" key="3">
    <source>
        <dbReference type="ARBA" id="ARBA00011940"/>
    </source>
</evidence>
<feature type="active site" description="Electrophile" evidence="9">
    <location>
        <position position="97"/>
    </location>
</feature>
<proteinExistence type="inferred from homology"/>
<evidence type="ECO:0000256" key="9">
    <source>
        <dbReference type="HAMAP-Rule" id="MF_00147"/>
    </source>
</evidence>
<feature type="binding site" evidence="9">
    <location>
        <position position="214"/>
    </location>
    <ligand>
        <name>substrate</name>
    </ligand>
</feature>
<feature type="active site" description="Proton acceptor" evidence="9">
    <location>
        <position position="169"/>
    </location>
</feature>